<dbReference type="GO" id="GO:0043190">
    <property type="term" value="C:ATP-binding cassette (ABC) transporter complex"/>
    <property type="evidence" value="ECO:0007669"/>
    <property type="project" value="InterPro"/>
</dbReference>
<dbReference type="InterPro" id="IPR039424">
    <property type="entry name" value="SBP_5"/>
</dbReference>
<dbReference type="GO" id="GO:1904680">
    <property type="term" value="F:peptide transmembrane transporter activity"/>
    <property type="evidence" value="ECO:0007669"/>
    <property type="project" value="TreeGrafter"/>
</dbReference>
<dbReference type="PROSITE" id="PS51318">
    <property type="entry name" value="TAT"/>
    <property type="match status" value="1"/>
</dbReference>
<name>A0A385D8Z2_9ACTN</name>
<dbReference type="InterPro" id="IPR000914">
    <property type="entry name" value="SBP_5_dom"/>
</dbReference>
<gene>
    <name evidence="5" type="ORF">D0C37_05750</name>
</gene>
<dbReference type="InterPro" id="IPR030678">
    <property type="entry name" value="Peptide/Ni-bd"/>
</dbReference>
<evidence type="ECO:0000256" key="3">
    <source>
        <dbReference type="ARBA" id="ARBA00022729"/>
    </source>
</evidence>
<dbReference type="PIRSF" id="PIRSF002741">
    <property type="entry name" value="MppA"/>
    <property type="match status" value="1"/>
</dbReference>
<dbReference type="PROSITE" id="PS51257">
    <property type="entry name" value="PROKAR_LIPOPROTEIN"/>
    <property type="match status" value="1"/>
</dbReference>
<dbReference type="Gene3D" id="3.90.76.10">
    <property type="entry name" value="Dipeptide-binding Protein, Domain 1"/>
    <property type="match status" value="1"/>
</dbReference>
<dbReference type="Proteomes" id="UP000259636">
    <property type="component" value="Chromosome"/>
</dbReference>
<keyword evidence="2" id="KW-0813">Transport</keyword>
<sequence length="540" mass="56595">MGRDSGGIGRRRLLGLTGAGLGALAASGLLSACAPARPEEKGAGQGGGTPGKVTLALPSSLSTLDVGRESGTLNYAVACLVQEGLLSVSPDGELRPGLATKWTQPDERTYVFTLRRGVTFTDGTPLTPDDVVASVEAIRDPKNTNALAYLYANVTSVKVTGDLEVTVRLKKPDALFLWTVSPSGLLVSSRAFLKRHRGEVGTGKTLLLGTGAYRVTEFAADDHVLLERNDAWWGEKPGVRTLKLDFVPDAGTRLVAMRSGAIDGALGLASDEARGWESAAEVTYTEDRSVVALAFDTGKAPFDDPRVRRAVAHAADRAGMADGILHGKAEVAAALPSPGMWGDLLPADEVAAAYDRIALPAHDLAAARKELAASGHPEGFTAELHYPGSGPQLGKAALALAAELKKVGVTLKVEEITLEQWIAELGSGKFPLQFLWYFPTTGDPAELLDAYLHGEAEATNIARYDKEKVTGALKAATTETDSAKRGALLLEAVTEAAGDLPYLPLWWASTATALSGRLALGGGDGPFALTGPWAARLRSS</sequence>
<dbReference type="InterPro" id="IPR006311">
    <property type="entry name" value="TAT_signal"/>
</dbReference>
<dbReference type="Pfam" id="PF00496">
    <property type="entry name" value="SBP_bac_5"/>
    <property type="match status" value="1"/>
</dbReference>
<dbReference type="EMBL" id="CP031742">
    <property type="protein sequence ID" value="AXQ54147.1"/>
    <property type="molecule type" value="Genomic_DNA"/>
</dbReference>
<feature type="domain" description="Solute-binding protein family 5" evidence="4">
    <location>
        <begin position="93"/>
        <end position="455"/>
    </location>
</feature>
<dbReference type="SUPFAM" id="SSF53850">
    <property type="entry name" value="Periplasmic binding protein-like II"/>
    <property type="match status" value="1"/>
</dbReference>
<evidence type="ECO:0000256" key="1">
    <source>
        <dbReference type="ARBA" id="ARBA00005695"/>
    </source>
</evidence>
<dbReference type="GO" id="GO:0042597">
    <property type="term" value="C:periplasmic space"/>
    <property type="evidence" value="ECO:0007669"/>
    <property type="project" value="UniProtKB-ARBA"/>
</dbReference>
<evidence type="ECO:0000259" key="4">
    <source>
        <dbReference type="Pfam" id="PF00496"/>
    </source>
</evidence>
<evidence type="ECO:0000313" key="6">
    <source>
        <dbReference type="Proteomes" id="UP000259636"/>
    </source>
</evidence>
<dbReference type="PANTHER" id="PTHR30290:SF9">
    <property type="entry name" value="OLIGOPEPTIDE-BINDING PROTEIN APPA"/>
    <property type="match status" value="1"/>
</dbReference>
<reference evidence="5 6" key="1">
    <citation type="submission" date="2018-08" db="EMBL/GenBank/DDBJ databases">
        <authorList>
            <person name="Ferrada E.E."/>
            <person name="Latorre B.A."/>
        </authorList>
    </citation>
    <scope>NUCLEOTIDE SEQUENCE [LARGE SCALE GENOMIC DNA]</scope>
    <source>
        <strain evidence="5 6">VK-A60T</strain>
    </source>
</reference>
<evidence type="ECO:0000256" key="2">
    <source>
        <dbReference type="ARBA" id="ARBA00022448"/>
    </source>
</evidence>
<dbReference type="Gene3D" id="3.10.105.10">
    <property type="entry name" value="Dipeptide-binding Protein, Domain 3"/>
    <property type="match status" value="1"/>
</dbReference>
<dbReference type="CDD" id="cd00995">
    <property type="entry name" value="PBP2_NikA_DppA_OppA_like"/>
    <property type="match status" value="1"/>
</dbReference>
<dbReference type="GeneID" id="300113704"/>
<dbReference type="AlphaFoldDB" id="A0A385D8Z2"/>
<protein>
    <submittedName>
        <fullName evidence="5">ABC transporter substrate-binding protein</fullName>
    </submittedName>
</protein>
<keyword evidence="3" id="KW-0732">Signal</keyword>
<proteinExistence type="inferred from homology"/>
<dbReference type="RefSeq" id="WP_117348835.1">
    <property type="nucleotide sequence ID" value="NZ_CP031742.1"/>
</dbReference>
<evidence type="ECO:0000313" key="5">
    <source>
        <dbReference type="EMBL" id="AXQ54147.1"/>
    </source>
</evidence>
<dbReference type="PANTHER" id="PTHR30290">
    <property type="entry name" value="PERIPLASMIC BINDING COMPONENT OF ABC TRANSPORTER"/>
    <property type="match status" value="1"/>
</dbReference>
<organism evidence="5 6">
    <name type="scientific">Streptomyces koyangensis</name>
    <dbReference type="NCBI Taxonomy" id="188770"/>
    <lineage>
        <taxon>Bacteria</taxon>
        <taxon>Bacillati</taxon>
        <taxon>Actinomycetota</taxon>
        <taxon>Actinomycetes</taxon>
        <taxon>Kitasatosporales</taxon>
        <taxon>Streptomycetaceae</taxon>
        <taxon>Streptomyces</taxon>
        <taxon>Streptomyces aurantiacus group</taxon>
    </lineage>
</organism>
<dbReference type="Gene3D" id="3.40.190.10">
    <property type="entry name" value="Periplasmic binding protein-like II"/>
    <property type="match status" value="1"/>
</dbReference>
<dbReference type="GO" id="GO:0015833">
    <property type="term" value="P:peptide transport"/>
    <property type="evidence" value="ECO:0007669"/>
    <property type="project" value="TreeGrafter"/>
</dbReference>
<accession>A0A385D8Z2</accession>
<comment type="similarity">
    <text evidence="1">Belongs to the bacterial solute-binding protein 5 family.</text>
</comment>
<dbReference type="KEGG" id="sky:D0C37_05750"/>